<feature type="transmembrane region" description="Helical" evidence="1">
    <location>
        <begin position="12"/>
        <end position="31"/>
    </location>
</feature>
<dbReference type="KEGG" id="plyc:GXP70_11620"/>
<dbReference type="Pfam" id="PF14045">
    <property type="entry name" value="YIEGIA"/>
    <property type="match status" value="1"/>
</dbReference>
<protein>
    <recommendedName>
        <fullName evidence="4">YIEGIA protein</fullName>
    </recommendedName>
</protein>
<keyword evidence="1" id="KW-1133">Transmembrane helix</keyword>
<gene>
    <name evidence="2" type="ORF">GXP70_11620</name>
</gene>
<keyword evidence="1" id="KW-0812">Transmembrane</keyword>
<evidence type="ECO:0000256" key="1">
    <source>
        <dbReference type="SAM" id="Phobius"/>
    </source>
</evidence>
<dbReference type="AlphaFoldDB" id="A0A6C0G886"/>
<feature type="transmembrane region" description="Helical" evidence="1">
    <location>
        <begin position="124"/>
        <end position="156"/>
    </location>
</feature>
<evidence type="ECO:0008006" key="4">
    <source>
        <dbReference type="Google" id="ProtNLM"/>
    </source>
</evidence>
<evidence type="ECO:0000313" key="3">
    <source>
        <dbReference type="Proteomes" id="UP000476064"/>
    </source>
</evidence>
<accession>A0A6C0G886</accession>
<sequence length="308" mass="33747">MWEHLKTGQPHHVLYGIMLGVAFGLCSRLMMLRTDYRQYPTYPHGRIIHISLGVIAAALGAVAIPALYKKDFTAITFLTLAAQQFRDVRNMERQTLSKIDSMELVQRGSTYIEGIAMVFEGRNYLVILSSLLTSLASLALGLPFGIGMGVLTLLFVNFLKSGKSVSHIAKAEIAEVRQDGPDLFVGDIYIMNVGLSANQQIIADRGLGIILTPYNPNGKATLSNLGQRQAILFDLSTILGVYRDDGEPALVPMAKLDIKDGRLAVFLLPQEKDAEKAKAVVLKVPILESAVRMPTEASVNRGEERQHG</sequence>
<keyword evidence="1" id="KW-0472">Membrane</keyword>
<organism evidence="2 3">
    <name type="scientific">Paenibacillus lycopersici</name>
    <dbReference type="NCBI Taxonomy" id="2704462"/>
    <lineage>
        <taxon>Bacteria</taxon>
        <taxon>Bacillati</taxon>
        <taxon>Bacillota</taxon>
        <taxon>Bacilli</taxon>
        <taxon>Bacillales</taxon>
        <taxon>Paenibacillaceae</taxon>
        <taxon>Paenibacillus</taxon>
    </lineage>
</organism>
<dbReference type="EMBL" id="CP048209">
    <property type="protein sequence ID" value="QHT63881.1"/>
    <property type="molecule type" value="Genomic_DNA"/>
</dbReference>
<keyword evidence="3" id="KW-1185">Reference proteome</keyword>
<proteinExistence type="predicted"/>
<dbReference type="Proteomes" id="UP000476064">
    <property type="component" value="Chromosome"/>
</dbReference>
<feature type="transmembrane region" description="Helical" evidence="1">
    <location>
        <begin position="47"/>
        <end position="68"/>
    </location>
</feature>
<reference evidence="2 3" key="1">
    <citation type="submission" date="2020-01" db="EMBL/GenBank/DDBJ databases">
        <title>Paenibacillus sp. nov., isolated from tomato rhizosphere.</title>
        <authorList>
            <person name="Weon H.-Y."/>
            <person name="Lee S.A."/>
        </authorList>
    </citation>
    <scope>NUCLEOTIDE SEQUENCE [LARGE SCALE GENOMIC DNA]</scope>
    <source>
        <strain evidence="2 3">12200R-189</strain>
    </source>
</reference>
<dbReference type="InterPro" id="IPR025918">
    <property type="entry name" value="YIEGIA"/>
</dbReference>
<evidence type="ECO:0000313" key="2">
    <source>
        <dbReference type="EMBL" id="QHT63881.1"/>
    </source>
</evidence>
<name>A0A6C0G886_9BACL</name>